<keyword evidence="1" id="KW-1133">Transmembrane helix</keyword>
<keyword evidence="1" id="KW-0812">Transmembrane</keyword>
<keyword evidence="1" id="KW-0472">Membrane</keyword>
<dbReference type="PANTHER" id="PTHR42535">
    <property type="entry name" value="OOKINETE PROTEIN, PUTATIVE-RELATED"/>
    <property type="match status" value="1"/>
</dbReference>
<dbReference type="EMBL" id="MN740276">
    <property type="protein sequence ID" value="QHT97405.1"/>
    <property type="molecule type" value="Genomic_DNA"/>
</dbReference>
<accession>A0A6C0IY86</accession>
<dbReference type="Pfam" id="PF13385">
    <property type="entry name" value="Laminin_G_3"/>
    <property type="match status" value="1"/>
</dbReference>
<sequence length="266" mass="30977">MSAYFNKATGFLKSKSDSLVSNNSYLGKTIKAVIAIIVVMFLVYLVKKIAKGYNDYKSSHVMLLNGTKDATKRMVILQDPTKENSKTIIRSKNEEGGLEFSYIFWMYIDDMSYRYGKWKHVMHKGNEEGHPLRAPGVWIHPKDNKLRIFMNTYSKINEYVDVDNIPVRKWFNVAICIKQKIMDIYINGNVVTSKKLSNLPKQNYGDLFINSFQGFSGQLSNMQYYDYYISYSQIRSSMNFGPSMMPLKDMQQQMPPYLTPNWWTNN</sequence>
<feature type="transmembrane region" description="Helical" evidence="1">
    <location>
        <begin position="25"/>
        <end position="46"/>
    </location>
</feature>
<dbReference type="InterPro" id="IPR013320">
    <property type="entry name" value="ConA-like_dom_sf"/>
</dbReference>
<dbReference type="AlphaFoldDB" id="A0A6C0IY86"/>
<evidence type="ECO:0000313" key="2">
    <source>
        <dbReference type="EMBL" id="QHT97405.1"/>
    </source>
</evidence>
<dbReference type="PANTHER" id="PTHR42535:SF2">
    <property type="entry name" value="CHROMOSOME UNDETERMINED SCAFFOLD_146, WHOLE GENOME SHOTGUN SEQUENCE"/>
    <property type="match status" value="1"/>
</dbReference>
<proteinExistence type="predicted"/>
<dbReference type="Gene3D" id="2.60.120.200">
    <property type="match status" value="1"/>
</dbReference>
<name>A0A6C0IY86_9ZZZZ</name>
<organism evidence="2">
    <name type="scientific">viral metagenome</name>
    <dbReference type="NCBI Taxonomy" id="1070528"/>
    <lineage>
        <taxon>unclassified sequences</taxon>
        <taxon>metagenomes</taxon>
        <taxon>organismal metagenomes</taxon>
    </lineage>
</organism>
<evidence type="ECO:0000256" key="1">
    <source>
        <dbReference type="SAM" id="Phobius"/>
    </source>
</evidence>
<protein>
    <submittedName>
        <fullName evidence="2">Uncharacterized protein</fullName>
    </submittedName>
</protein>
<reference evidence="2" key="1">
    <citation type="journal article" date="2020" name="Nature">
        <title>Giant virus diversity and host interactions through global metagenomics.</title>
        <authorList>
            <person name="Schulz F."/>
            <person name="Roux S."/>
            <person name="Paez-Espino D."/>
            <person name="Jungbluth S."/>
            <person name="Walsh D.A."/>
            <person name="Denef V.J."/>
            <person name="McMahon K.D."/>
            <person name="Konstantinidis K.T."/>
            <person name="Eloe-Fadrosh E.A."/>
            <person name="Kyrpides N.C."/>
            <person name="Woyke T."/>
        </authorList>
    </citation>
    <scope>NUCLEOTIDE SEQUENCE</scope>
    <source>
        <strain evidence="2">GVMAG-M-3300025138-11</strain>
    </source>
</reference>
<dbReference type="SUPFAM" id="SSF49899">
    <property type="entry name" value="Concanavalin A-like lectins/glucanases"/>
    <property type="match status" value="1"/>
</dbReference>